<keyword evidence="1" id="KW-0472">Membrane</keyword>
<gene>
    <name evidence="2" type="ORF">AAW01_02100</name>
</gene>
<evidence type="ECO:0000256" key="1">
    <source>
        <dbReference type="SAM" id="Phobius"/>
    </source>
</evidence>
<dbReference type="AlphaFoldDB" id="A0A0G9MSF9"/>
<reference evidence="2 3" key="1">
    <citation type="submission" date="2015-04" db="EMBL/GenBank/DDBJ databases">
        <title>The draft genome sequence of Erythrobacr gangjinensis K7-2.</title>
        <authorList>
            <person name="Zhuang L."/>
            <person name="Liu Y."/>
            <person name="Shao Z."/>
        </authorList>
    </citation>
    <scope>NUCLEOTIDE SEQUENCE [LARGE SCALE GENOMIC DNA]</scope>
    <source>
        <strain evidence="2 3">K7-2</strain>
    </source>
</reference>
<accession>A0A0G9MSF9</accession>
<keyword evidence="3" id="KW-1185">Reference proteome</keyword>
<evidence type="ECO:0008006" key="4">
    <source>
        <dbReference type="Google" id="ProtNLM"/>
    </source>
</evidence>
<sequence>METPHDPAAPLAEEHAGSRSLLDDIEALYDDARLYLDAELSYQKTRAGFVADRVKKTIAFAVVAAFIAVLATIGLTVGLIIALTPLITAWGATAVVVLGLLLIAYLLVRKAGKTWNGMMAAMNSEEEEMPDDG</sequence>
<comment type="caution">
    <text evidence="2">The sequence shown here is derived from an EMBL/GenBank/DDBJ whole genome shotgun (WGS) entry which is preliminary data.</text>
</comment>
<evidence type="ECO:0000313" key="3">
    <source>
        <dbReference type="Proteomes" id="UP000053070"/>
    </source>
</evidence>
<organism evidence="2 3">
    <name type="scientific">Aurantiacibacter gangjinensis</name>
    <dbReference type="NCBI Taxonomy" id="502682"/>
    <lineage>
        <taxon>Bacteria</taxon>
        <taxon>Pseudomonadati</taxon>
        <taxon>Pseudomonadota</taxon>
        <taxon>Alphaproteobacteria</taxon>
        <taxon>Sphingomonadales</taxon>
        <taxon>Erythrobacteraceae</taxon>
        <taxon>Aurantiacibacter</taxon>
    </lineage>
</organism>
<name>A0A0G9MSF9_9SPHN</name>
<keyword evidence="1" id="KW-1133">Transmembrane helix</keyword>
<feature type="transmembrane region" description="Helical" evidence="1">
    <location>
        <begin position="58"/>
        <end position="81"/>
    </location>
</feature>
<dbReference type="STRING" id="502682.BMF35_a1841"/>
<proteinExistence type="predicted"/>
<protein>
    <recommendedName>
        <fullName evidence="4">Phage holin family protein</fullName>
    </recommendedName>
</protein>
<feature type="transmembrane region" description="Helical" evidence="1">
    <location>
        <begin position="87"/>
        <end position="108"/>
    </location>
</feature>
<dbReference type="PATRIC" id="fig|502682.8.peg.430"/>
<keyword evidence="1" id="KW-0812">Transmembrane</keyword>
<dbReference type="Proteomes" id="UP000053070">
    <property type="component" value="Unassembled WGS sequence"/>
</dbReference>
<evidence type="ECO:0000313" key="2">
    <source>
        <dbReference type="EMBL" id="KLE33615.1"/>
    </source>
</evidence>
<dbReference type="EMBL" id="LBHC01000001">
    <property type="protein sequence ID" value="KLE33615.1"/>
    <property type="molecule type" value="Genomic_DNA"/>
</dbReference>